<proteinExistence type="predicted"/>
<evidence type="ECO:0000313" key="2">
    <source>
        <dbReference type="Proteomes" id="UP000218238"/>
    </source>
</evidence>
<accession>A0A2A2TF33</accession>
<gene>
    <name evidence="1" type="ORF">CK510_20370</name>
</gene>
<organism evidence="1 2">
    <name type="scientific">Brunnivagina elsteri CCALA 953</name>
    <dbReference type="NCBI Taxonomy" id="987040"/>
    <lineage>
        <taxon>Bacteria</taxon>
        <taxon>Bacillati</taxon>
        <taxon>Cyanobacteriota</taxon>
        <taxon>Cyanophyceae</taxon>
        <taxon>Nostocales</taxon>
        <taxon>Calotrichaceae</taxon>
        <taxon>Brunnivagina</taxon>
    </lineage>
</organism>
<reference evidence="1 2" key="1">
    <citation type="submission" date="2017-08" db="EMBL/GenBank/DDBJ databases">
        <title>Draft genome sequence of filamentous cyanobacterium Calothrix elsteri CCALA 953.</title>
        <authorList>
            <person name="Gagunashvili A.N."/>
            <person name="Elster J."/>
            <person name="Andresson O.S."/>
        </authorList>
    </citation>
    <scope>NUCLEOTIDE SEQUENCE [LARGE SCALE GENOMIC DNA]</scope>
    <source>
        <strain evidence="1 2">CCALA 953</strain>
    </source>
</reference>
<dbReference type="AlphaFoldDB" id="A0A2A2TF33"/>
<comment type="caution">
    <text evidence="1">The sequence shown here is derived from an EMBL/GenBank/DDBJ whole genome shotgun (WGS) entry which is preliminary data.</text>
</comment>
<keyword evidence="2" id="KW-1185">Reference proteome</keyword>
<sequence length="152" mass="17284">MGKKKDFAWRYQPPINSDKAKMLSFIQNQRLHPFQDKTMMIMTALNAYYMPLALYNEGSCSREDLELIFLDGVNAIANHIRCVCIAIKIDPTAVGQILCSTFGLSEISHSQPEKQLISDTQLPLPNTYEELDNYDPQIWNLAGMTTDSESFD</sequence>
<dbReference type="RefSeq" id="WP_095723440.1">
    <property type="nucleotide sequence ID" value="NZ_NTFS01000263.1"/>
</dbReference>
<evidence type="ECO:0000313" key="1">
    <source>
        <dbReference type="EMBL" id="PAX52245.1"/>
    </source>
</evidence>
<dbReference type="OrthoDB" id="515225at2"/>
<protein>
    <submittedName>
        <fullName evidence="1">Uncharacterized protein</fullName>
    </submittedName>
</protein>
<name>A0A2A2TF33_9CYAN</name>
<dbReference type="EMBL" id="NTFS01000263">
    <property type="protein sequence ID" value="PAX52245.1"/>
    <property type="molecule type" value="Genomic_DNA"/>
</dbReference>
<dbReference type="Proteomes" id="UP000218238">
    <property type="component" value="Unassembled WGS sequence"/>
</dbReference>